<evidence type="ECO:0000256" key="3">
    <source>
        <dbReference type="ARBA" id="ARBA00022842"/>
    </source>
</evidence>
<dbReference type="EMBL" id="MN551084">
    <property type="protein sequence ID" value="QJC19190.1"/>
    <property type="molecule type" value="Genomic_DNA"/>
</dbReference>
<evidence type="ECO:0000313" key="6">
    <source>
        <dbReference type="EMBL" id="AIA82799.1"/>
    </source>
</evidence>
<evidence type="ECO:0000256" key="2">
    <source>
        <dbReference type="ARBA" id="ARBA00022801"/>
    </source>
</evidence>
<dbReference type="GO" id="GO:0046080">
    <property type="term" value="P:dUTP metabolic process"/>
    <property type="evidence" value="ECO:0007669"/>
    <property type="project" value="InterPro"/>
</dbReference>
<reference evidence="7" key="2">
    <citation type="submission" date="2019-10" db="EMBL/GenBank/DDBJ databases">
        <title>Experimental infection of calves with contemporary bovine gammaherpesvirus type 4.</title>
        <authorList>
            <person name="Bauermann F."/>
            <person name="Kutish G."/>
            <person name="Diel D."/>
            <person name="Falkenberg S."/>
            <person name="Martins M."/>
            <person name="Flores E."/>
        </authorList>
    </citation>
    <scope>NUCLEOTIDE SEQUENCE</scope>
    <source>
        <strain evidence="7">SD16-38</strain>
        <strain evidence="8">SD16-49</strain>
    </source>
</reference>
<accession>A0A858PWP2</accession>
<organismHost>
    <name type="scientific">Felis catus</name>
    <name type="common">Cat</name>
    <name type="synonym">Felis silvestris catus</name>
    <dbReference type="NCBI Taxonomy" id="9685"/>
</organismHost>
<organismHost>
    <name type="scientific">Panthera leo</name>
    <name type="common">Lion</name>
    <dbReference type="NCBI Taxonomy" id="9689"/>
</organismHost>
<feature type="domain" description="dUTPase-like" evidence="5">
    <location>
        <begin position="123"/>
        <end position="225"/>
    </location>
</feature>
<dbReference type="GO" id="GO:0004170">
    <property type="term" value="F:dUTP diphosphatase activity"/>
    <property type="evidence" value="ECO:0007669"/>
    <property type="project" value="InterPro"/>
</dbReference>
<keyword evidence="2" id="KW-0378">Hydrolase</keyword>
<evidence type="ECO:0000256" key="1">
    <source>
        <dbReference type="ARBA" id="ARBA00022723"/>
    </source>
</evidence>
<dbReference type="KEGG" id="vg:1684896"/>
<evidence type="ECO:0000313" key="8">
    <source>
        <dbReference type="EMBL" id="QJC19190.1"/>
    </source>
</evidence>
<dbReference type="InterPro" id="IPR036157">
    <property type="entry name" value="dUTPase-like_sf"/>
</dbReference>
<name>A0A858PWP2_BHV4</name>
<dbReference type="SUPFAM" id="SSF51283">
    <property type="entry name" value="dUTPase-like"/>
    <property type="match status" value="2"/>
</dbReference>
<dbReference type="EMBL" id="KC999113">
    <property type="protein sequence ID" value="AIA82799.1"/>
    <property type="molecule type" value="Genomic_DNA"/>
</dbReference>
<protein>
    <submittedName>
        <fullName evidence="7">dUTPase</fullName>
    </submittedName>
</protein>
<dbReference type="InterPro" id="IPR029054">
    <property type="entry name" value="dUTPase-like"/>
</dbReference>
<proteinExistence type="inferred from homology"/>
<dbReference type="Gene3D" id="2.70.40.10">
    <property type="match status" value="2"/>
</dbReference>
<evidence type="ECO:0000313" key="7">
    <source>
        <dbReference type="EMBL" id="QJC19115.1"/>
    </source>
</evidence>
<dbReference type="GO" id="GO:0046872">
    <property type="term" value="F:metal ion binding"/>
    <property type="evidence" value="ECO:0007669"/>
    <property type="project" value="UniProtKB-KW"/>
</dbReference>
<evidence type="ECO:0000259" key="5">
    <source>
        <dbReference type="Pfam" id="PF00692"/>
    </source>
</evidence>
<dbReference type="EMBL" id="MN551083">
    <property type="protein sequence ID" value="QJC19115.1"/>
    <property type="molecule type" value="Genomic_DNA"/>
</dbReference>
<dbReference type="GeneID" id="1684896"/>
<keyword evidence="4" id="KW-0546">Nucleotide metabolism</keyword>
<organism evidence="7">
    <name type="scientific">Bovine herpesvirus 4</name>
    <name type="common">BoHV-4</name>
    <name type="synonym">Movar virus</name>
    <dbReference type="NCBI Taxonomy" id="10385"/>
    <lineage>
        <taxon>Viruses</taxon>
        <taxon>Duplodnaviria</taxon>
        <taxon>Heunggongvirae</taxon>
        <taxon>Peploviricota</taxon>
        <taxon>Herviviricetes</taxon>
        <taxon>Herpesvirales</taxon>
        <taxon>Orthoherpesviridae</taxon>
        <taxon>Gammaherpesvirinae</taxon>
        <taxon>Rhadinovirus</taxon>
        <taxon>Rhadinovirus bovinegamma4</taxon>
    </lineage>
</organism>
<keyword evidence="1" id="KW-0479">Metal-binding</keyword>
<dbReference type="RefSeq" id="NP_076546.1">
    <property type="nucleotide sequence ID" value="NC_002665.1"/>
</dbReference>
<dbReference type="InterPro" id="IPR034745">
    <property type="entry name" value="HSV_DUT"/>
</dbReference>
<organismHost>
    <name type="scientific">Bos taurus</name>
    <name type="common">Bovine</name>
    <dbReference type="NCBI Taxonomy" id="9913"/>
</organismHost>
<reference evidence="6" key="1">
    <citation type="submission" date="2013-05" db="EMBL/GenBank/DDBJ databases">
        <title>Seroprevalence against a Canadian isolate of bovine herpesvirus 4 (BHV4) is higher in various diseases affected bovine dairy herds compared to healthy herds.</title>
        <authorList>
            <person name="Music N."/>
            <person name="Laroche J."/>
            <person name="Tremblay D."/>
            <person name="Mandeville I."/>
            <person name="Bellehumeur C."/>
            <person name="Charette S.J."/>
            <person name="Gagnon C.A."/>
        </authorList>
    </citation>
    <scope>NUCLEOTIDE SEQUENCE</scope>
    <source>
        <strain evidence="6">FMV09-1180503</strain>
    </source>
</reference>
<dbReference type="Pfam" id="PF00692">
    <property type="entry name" value="dUTPase"/>
    <property type="match status" value="1"/>
</dbReference>
<sequence>MGSKKQVVYVKTESNFDTCLPDPPHRLCLTNKSQILVMPGVPNVVSLGVRIINPGTYAFLLHAWGNKKVFCHIGLVDPGYKGDVRLILMNKTTRPVVIAARQLKVSLLAFCFAVPYVLPINCPITLPQYPLDAGLDITLPQNLSIPPRTTAIVSISGCPNISPKFIPVILGRSGMASKGLGVKAVKWQSSPVLIKITNYSDVTHTFTAGARICQVVFMHSDHFKFRFNIWSNIKLSNLGNFSWSKARFIAPGEDVDHSIIDLTNTGDGDTRRGSMGFGSSGM</sequence>
<keyword evidence="3" id="KW-0460">Magnesium</keyword>
<dbReference type="HAMAP" id="MF_04031">
    <property type="entry name" value="HSV_DUT"/>
    <property type="match status" value="1"/>
</dbReference>
<evidence type="ECO:0000256" key="4">
    <source>
        <dbReference type="ARBA" id="ARBA00023080"/>
    </source>
</evidence>